<reference evidence="1" key="1">
    <citation type="journal article" date="2021" name="Sci. Adv.">
        <title>The American lobster genome reveals insights on longevity, neural, and immune adaptations.</title>
        <authorList>
            <person name="Polinski J.M."/>
            <person name="Zimin A.V."/>
            <person name="Clark K.F."/>
            <person name="Kohn A.B."/>
            <person name="Sadowski N."/>
            <person name="Timp W."/>
            <person name="Ptitsyn A."/>
            <person name="Khanna P."/>
            <person name="Romanova D.Y."/>
            <person name="Williams P."/>
            <person name="Greenwood S.J."/>
            <person name="Moroz L.L."/>
            <person name="Walt D.R."/>
            <person name="Bodnar A.G."/>
        </authorList>
    </citation>
    <scope>NUCLEOTIDE SEQUENCE</scope>
    <source>
        <strain evidence="1">GMGI-L3</strain>
    </source>
</reference>
<evidence type="ECO:0000313" key="2">
    <source>
        <dbReference type="Proteomes" id="UP000747542"/>
    </source>
</evidence>
<evidence type="ECO:0000313" key="1">
    <source>
        <dbReference type="EMBL" id="KAG7166694.1"/>
    </source>
</evidence>
<dbReference type="EMBL" id="JAHLQT010022185">
    <property type="protein sequence ID" value="KAG7166694.1"/>
    <property type="molecule type" value="Genomic_DNA"/>
</dbReference>
<organism evidence="1 2">
    <name type="scientific">Homarus americanus</name>
    <name type="common">American lobster</name>
    <dbReference type="NCBI Taxonomy" id="6706"/>
    <lineage>
        <taxon>Eukaryota</taxon>
        <taxon>Metazoa</taxon>
        <taxon>Ecdysozoa</taxon>
        <taxon>Arthropoda</taxon>
        <taxon>Crustacea</taxon>
        <taxon>Multicrustacea</taxon>
        <taxon>Malacostraca</taxon>
        <taxon>Eumalacostraca</taxon>
        <taxon>Eucarida</taxon>
        <taxon>Decapoda</taxon>
        <taxon>Pleocyemata</taxon>
        <taxon>Astacidea</taxon>
        <taxon>Nephropoidea</taxon>
        <taxon>Nephropidae</taxon>
        <taxon>Homarus</taxon>
    </lineage>
</organism>
<proteinExistence type="predicted"/>
<dbReference type="AlphaFoldDB" id="A0A8J5K3E7"/>
<dbReference type="Proteomes" id="UP000747542">
    <property type="component" value="Unassembled WGS sequence"/>
</dbReference>
<sequence length="94" mass="9367">MFGGSGALGAYGAAAAAGLSGWGGLPHGYPPTSTAAGLVSLAAAQQAQQAAALASLGPAAAAYQDRAMGGENCKHTDIEVYLLYSPVLPYTEYY</sequence>
<name>A0A8J5K3E7_HOMAM</name>
<comment type="caution">
    <text evidence="1">The sequence shown here is derived from an EMBL/GenBank/DDBJ whole genome shotgun (WGS) entry which is preliminary data.</text>
</comment>
<keyword evidence="2" id="KW-1185">Reference proteome</keyword>
<gene>
    <name evidence="1" type="ORF">Hamer_G010325</name>
</gene>
<protein>
    <submittedName>
        <fullName evidence="1">Uncharacterized protein</fullName>
    </submittedName>
</protein>
<accession>A0A8J5K3E7</accession>